<accession>A0A8J3T0K0</accession>
<name>A0A8J3T0K0_9ACTN</name>
<comment type="caution">
    <text evidence="2">The sequence shown here is derived from an EMBL/GenBank/DDBJ whole genome shotgun (WGS) entry which is preliminary data.</text>
</comment>
<proteinExistence type="predicted"/>
<evidence type="ECO:0000256" key="1">
    <source>
        <dbReference type="SAM" id="MobiDB-lite"/>
    </source>
</evidence>
<feature type="compositionally biased region" description="Gly residues" evidence="1">
    <location>
        <begin position="41"/>
        <end position="50"/>
    </location>
</feature>
<reference evidence="2" key="1">
    <citation type="submission" date="2021-01" db="EMBL/GenBank/DDBJ databases">
        <title>Whole genome shotgun sequence of Planobispora takensis NBRC 109077.</title>
        <authorList>
            <person name="Komaki H."/>
            <person name="Tamura T."/>
        </authorList>
    </citation>
    <scope>NUCLEOTIDE SEQUENCE</scope>
    <source>
        <strain evidence="2">NBRC 109077</strain>
    </source>
</reference>
<feature type="region of interest" description="Disordered" evidence="1">
    <location>
        <begin position="1"/>
        <end position="50"/>
    </location>
</feature>
<dbReference type="Proteomes" id="UP000634476">
    <property type="component" value="Unassembled WGS sequence"/>
</dbReference>
<keyword evidence="3" id="KW-1185">Reference proteome</keyword>
<dbReference type="AlphaFoldDB" id="A0A8J3T0K0"/>
<dbReference type="EMBL" id="BOOK01000046">
    <property type="protein sequence ID" value="GII04094.1"/>
    <property type="molecule type" value="Genomic_DNA"/>
</dbReference>
<sequence>MLPRPRGTPFAVTDTAGSAAGEVLDGRTTAAGPGESCPGDDGPGPLGRPA</sequence>
<evidence type="ECO:0000313" key="3">
    <source>
        <dbReference type="Proteomes" id="UP000634476"/>
    </source>
</evidence>
<organism evidence="2 3">
    <name type="scientific">Planobispora takensis</name>
    <dbReference type="NCBI Taxonomy" id="1367882"/>
    <lineage>
        <taxon>Bacteria</taxon>
        <taxon>Bacillati</taxon>
        <taxon>Actinomycetota</taxon>
        <taxon>Actinomycetes</taxon>
        <taxon>Streptosporangiales</taxon>
        <taxon>Streptosporangiaceae</taxon>
        <taxon>Planobispora</taxon>
    </lineage>
</organism>
<protein>
    <submittedName>
        <fullName evidence="2">Uncharacterized protein</fullName>
    </submittedName>
</protein>
<evidence type="ECO:0000313" key="2">
    <source>
        <dbReference type="EMBL" id="GII04094.1"/>
    </source>
</evidence>
<gene>
    <name evidence="2" type="ORF">Pta02_61020</name>
</gene>